<dbReference type="GO" id="GO:0000785">
    <property type="term" value="C:chromatin"/>
    <property type="evidence" value="ECO:0007669"/>
    <property type="project" value="TreeGrafter"/>
</dbReference>
<feature type="region of interest" description="Disordered" evidence="7">
    <location>
        <begin position="213"/>
        <end position="238"/>
    </location>
</feature>
<dbReference type="SUPFAM" id="SSF101546">
    <property type="entry name" value="ASF1-like"/>
    <property type="match status" value="1"/>
</dbReference>
<keyword evidence="9" id="KW-1185">Reference proteome</keyword>
<dbReference type="eggNOG" id="KOG3265">
    <property type="taxonomic scope" value="Eukaryota"/>
</dbReference>
<evidence type="ECO:0000256" key="4">
    <source>
        <dbReference type="ARBA" id="ARBA00023163"/>
    </source>
</evidence>
<dbReference type="Gene3D" id="2.60.40.1490">
    <property type="entry name" value="Histone chaperone ASF1-like"/>
    <property type="match status" value="1"/>
</dbReference>
<dbReference type="EMBL" id="DS547850">
    <property type="protein sequence ID" value="EDR30028.1"/>
    <property type="molecule type" value="Genomic_DNA"/>
</dbReference>
<evidence type="ECO:0000256" key="2">
    <source>
        <dbReference type="ARBA" id="ARBA00006051"/>
    </source>
</evidence>
<accession>B0E655</accession>
<feature type="compositionally biased region" description="Acidic residues" evidence="7">
    <location>
        <begin position="222"/>
        <end position="238"/>
    </location>
</feature>
<dbReference type="RefSeq" id="XP_001733876.1">
    <property type="nucleotide sequence ID" value="XM_001733824.1"/>
</dbReference>
<evidence type="ECO:0000313" key="8">
    <source>
        <dbReference type="EMBL" id="EDR30028.1"/>
    </source>
</evidence>
<keyword evidence="5" id="KW-0143">Chaperone</keyword>
<sequence>MASLTKINSLFPNPSTMNDGYSFEIYINVSEQLQEDIGIKVIYVGSSFSNEYDQILEDIAVGPLSVGLNKFTITTGPIDMSKLPDDEILGNTLILISASYKDKEFCRIGYYVNNEFEGIDPTIDIVKREMLVPEKITRTLSEPRVTLFPCYWDKEEHIEMVEEKPEELGRVISFSADGTVQSNETENDNQMEEIQLNPEIKNQIRSALGVDGLMEKQKNMDEDGNESGSEDEMEPMEQ</sequence>
<evidence type="ECO:0000256" key="5">
    <source>
        <dbReference type="ARBA" id="ARBA00023186"/>
    </source>
</evidence>
<dbReference type="InterPro" id="IPR036747">
    <property type="entry name" value="ASF1-like_sf"/>
</dbReference>
<dbReference type="GO" id="GO:0042393">
    <property type="term" value="F:histone binding"/>
    <property type="evidence" value="ECO:0007669"/>
    <property type="project" value="TreeGrafter"/>
</dbReference>
<dbReference type="VEuPathDB" id="AmoebaDB:EDI_190870"/>
<comment type="similarity">
    <text evidence="2">Belongs to the ASF1 family.</text>
</comment>
<dbReference type="GO" id="GO:0006335">
    <property type="term" value="P:DNA replication-dependent chromatin assembly"/>
    <property type="evidence" value="ECO:0007669"/>
    <property type="project" value="TreeGrafter"/>
</dbReference>
<dbReference type="GeneID" id="5878762"/>
<evidence type="ECO:0000313" key="9">
    <source>
        <dbReference type="Proteomes" id="UP000008076"/>
    </source>
</evidence>
<name>B0E655_ENTDS</name>
<evidence type="ECO:0000256" key="1">
    <source>
        <dbReference type="ARBA" id="ARBA00004123"/>
    </source>
</evidence>
<keyword evidence="6" id="KW-0539">Nucleus</keyword>
<dbReference type="KEGG" id="edi:EDI_190870"/>
<dbReference type="Pfam" id="PF04729">
    <property type="entry name" value="ASF1_hist_chap"/>
    <property type="match status" value="1"/>
</dbReference>
<dbReference type="PANTHER" id="PTHR12040">
    <property type="entry name" value="ANTI-SILENCING PROTEIN 1"/>
    <property type="match status" value="1"/>
</dbReference>
<reference evidence="9" key="1">
    <citation type="submission" date="2007-12" db="EMBL/GenBank/DDBJ databases">
        <title>Annotation of Entamoeba dispar SAW760.</title>
        <authorList>
            <person name="Lorenzi H."/>
            <person name="Inman J."/>
            <person name="Schobel S."/>
            <person name="Amedeo P."/>
            <person name="Caler E."/>
        </authorList>
    </citation>
    <scope>NUCLEOTIDE SEQUENCE [LARGE SCALE GENOMIC DNA]</scope>
    <source>
        <strain evidence="9">ATCC PRA-260 / SAW760</strain>
    </source>
</reference>
<dbReference type="GO" id="GO:0005634">
    <property type="term" value="C:nucleus"/>
    <property type="evidence" value="ECO:0007669"/>
    <property type="project" value="UniProtKB-SubCell"/>
</dbReference>
<dbReference type="OrthoDB" id="29755at2759"/>
<dbReference type="OMA" id="NDHDEAS"/>
<dbReference type="AlphaFoldDB" id="B0E655"/>
<dbReference type="InterPro" id="IPR006818">
    <property type="entry name" value="ASF1-like"/>
</dbReference>
<evidence type="ECO:0000256" key="7">
    <source>
        <dbReference type="SAM" id="MobiDB-lite"/>
    </source>
</evidence>
<keyword evidence="4" id="KW-0804">Transcription</keyword>
<organism evidence="9">
    <name type="scientific">Entamoeba dispar (strain ATCC PRA-260 / SAW760)</name>
    <dbReference type="NCBI Taxonomy" id="370354"/>
    <lineage>
        <taxon>Eukaryota</taxon>
        <taxon>Amoebozoa</taxon>
        <taxon>Evosea</taxon>
        <taxon>Archamoebae</taxon>
        <taxon>Mastigamoebida</taxon>
        <taxon>Entamoebidae</taxon>
        <taxon>Entamoeba</taxon>
    </lineage>
</organism>
<dbReference type="Proteomes" id="UP000008076">
    <property type="component" value="Unassembled WGS sequence"/>
</dbReference>
<proteinExistence type="inferred from homology"/>
<comment type="subcellular location">
    <subcellularLocation>
        <location evidence="1">Nucleus</location>
    </subcellularLocation>
</comment>
<evidence type="ECO:0000256" key="6">
    <source>
        <dbReference type="ARBA" id="ARBA00023242"/>
    </source>
</evidence>
<protein>
    <submittedName>
        <fullName evidence="8">Histone chaperone asf1, putative</fullName>
    </submittedName>
</protein>
<dbReference type="PANTHER" id="PTHR12040:SF0">
    <property type="entry name" value="HISTONE CHAPERONE ASF1"/>
    <property type="match status" value="1"/>
</dbReference>
<keyword evidence="3" id="KW-0805">Transcription regulation</keyword>
<evidence type="ECO:0000256" key="3">
    <source>
        <dbReference type="ARBA" id="ARBA00023015"/>
    </source>
</evidence>
<gene>
    <name evidence="8" type="ORF">EDI_190870</name>
</gene>